<proteinExistence type="predicted"/>
<dbReference type="GO" id="GO:0016020">
    <property type="term" value="C:membrane"/>
    <property type="evidence" value="ECO:0007669"/>
    <property type="project" value="UniProtKB-UniRule"/>
</dbReference>
<dbReference type="InterPro" id="IPR050330">
    <property type="entry name" value="Bact_OuterMem_StrucFunc"/>
</dbReference>
<protein>
    <submittedName>
        <fullName evidence="4">Putative lipoprotein YiaD</fullName>
    </submittedName>
</protein>
<dbReference type="InterPro" id="IPR036737">
    <property type="entry name" value="OmpA-like_sf"/>
</dbReference>
<dbReference type="PANTHER" id="PTHR30329:SF21">
    <property type="entry name" value="LIPOPROTEIN YIAD-RELATED"/>
    <property type="match status" value="1"/>
</dbReference>
<dbReference type="PROSITE" id="PS51257">
    <property type="entry name" value="PROKAR_LIPOPROTEIN"/>
    <property type="match status" value="1"/>
</dbReference>
<sequence>MSARQTICCLVCLSMLTGCGRVVFRPDQQTAQAISLSPEQQQTLAQQQQQFQNRAAELDRDNQELESLLAQSRQESQLLREQVSATQSQLRATTDQLAGLQQERAQLQSKTQAMMASVKTPGPAGIRANNTLLRPLSVGSLPGVDVRQDGDTIRISIPADEVFQPGAAQLKPGGDQLLMRVAADVIAAYPEQVIGIEGHTDSAPPASPQFPTSHHLSVAQATTAYDLLTRGANVPAQQVFVIGHGGNHPRMSNATDAGRQANRRIEVVVYPEVVRRR</sequence>
<evidence type="ECO:0000259" key="3">
    <source>
        <dbReference type="PROSITE" id="PS51123"/>
    </source>
</evidence>
<organism evidence="4 5">
    <name type="scientific">Posidoniimonas corsicana</name>
    <dbReference type="NCBI Taxonomy" id="1938618"/>
    <lineage>
        <taxon>Bacteria</taxon>
        <taxon>Pseudomonadati</taxon>
        <taxon>Planctomycetota</taxon>
        <taxon>Planctomycetia</taxon>
        <taxon>Pirellulales</taxon>
        <taxon>Lacipirellulaceae</taxon>
        <taxon>Posidoniimonas</taxon>
    </lineage>
</organism>
<dbReference type="OrthoDB" id="9814546at2"/>
<dbReference type="Proteomes" id="UP000316714">
    <property type="component" value="Unassembled WGS sequence"/>
</dbReference>
<dbReference type="EMBL" id="SIHJ01000002">
    <property type="protein sequence ID" value="TWT33729.1"/>
    <property type="molecule type" value="Genomic_DNA"/>
</dbReference>
<keyword evidence="4" id="KW-0449">Lipoprotein</keyword>
<dbReference type="PANTHER" id="PTHR30329">
    <property type="entry name" value="STATOR ELEMENT OF FLAGELLAR MOTOR COMPLEX"/>
    <property type="match status" value="1"/>
</dbReference>
<evidence type="ECO:0000313" key="4">
    <source>
        <dbReference type="EMBL" id="TWT33729.1"/>
    </source>
</evidence>
<evidence type="ECO:0000256" key="1">
    <source>
        <dbReference type="PROSITE-ProRule" id="PRU00473"/>
    </source>
</evidence>
<dbReference type="PROSITE" id="PS51123">
    <property type="entry name" value="OMPA_2"/>
    <property type="match status" value="1"/>
</dbReference>
<keyword evidence="1" id="KW-0472">Membrane</keyword>
<evidence type="ECO:0000313" key="5">
    <source>
        <dbReference type="Proteomes" id="UP000316714"/>
    </source>
</evidence>
<gene>
    <name evidence="4" type="primary">yiaD</name>
    <name evidence="4" type="ORF">KOR34_35620</name>
</gene>
<name>A0A5C5V746_9BACT</name>
<dbReference type="InterPro" id="IPR006665">
    <property type="entry name" value="OmpA-like"/>
</dbReference>
<dbReference type="Pfam" id="PF00691">
    <property type="entry name" value="OmpA"/>
    <property type="match status" value="1"/>
</dbReference>
<keyword evidence="5" id="KW-1185">Reference proteome</keyword>
<accession>A0A5C5V746</accession>
<comment type="caution">
    <text evidence="4">The sequence shown here is derived from an EMBL/GenBank/DDBJ whole genome shotgun (WGS) entry which is preliminary data.</text>
</comment>
<dbReference type="CDD" id="cd07185">
    <property type="entry name" value="OmpA_C-like"/>
    <property type="match status" value="1"/>
</dbReference>
<feature type="domain" description="OmpA-like" evidence="3">
    <location>
        <begin position="150"/>
        <end position="273"/>
    </location>
</feature>
<keyword evidence="2" id="KW-0175">Coiled coil</keyword>
<dbReference type="Gene3D" id="3.30.1330.60">
    <property type="entry name" value="OmpA-like domain"/>
    <property type="match status" value="1"/>
</dbReference>
<dbReference type="SUPFAM" id="SSF103088">
    <property type="entry name" value="OmpA-like"/>
    <property type="match status" value="1"/>
</dbReference>
<reference evidence="4 5" key="1">
    <citation type="submission" date="2019-02" db="EMBL/GenBank/DDBJ databases">
        <title>Deep-cultivation of Planctomycetes and their phenomic and genomic characterization uncovers novel biology.</title>
        <authorList>
            <person name="Wiegand S."/>
            <person name="Jogler M."/>
            <person name="Boedeker C."/>
            <person name="Pinto D."/>
            <person name="Vollmers J."/>
            <person name="Rivas-Marin E."/>
            <person name="Kohn T."/>
            <person name="Peeters S.H."/>
            <person name="Heuer A."/>
            <person name="Rast P."/>
            <person name="Oberbeckmann S."/>
            <person name="Bunk B."/>
            <person name="Jeske O."/>
            <person name="Meyerdierks A."/>
            <person name="Storesund J.E."/>
            <person name="Kallscheuer N."/>
            <person name="Luecker S."/>
            <person name="Lage O.M."/>
            <person name="Pohl T."/>
            <person name="Merkel B.J."/>
            <person name="Hornburger P."/>
            <person name="Mueller R.-W."/>
            <person name="Bruemmer F."/>
            <person name="Labrenz M."/>
            <person name="Spormann A.M."/>
            <person name="Op Den Camp H."/>
            <person name="Overmann J."/>
            <person name="Amann R."/>
            <person name="Jetten M.S.M."/>
            <person name="Mascher T."/>
            <person name="Medema M.H."/>
            <person name="Devos D.P."/>
            <person name="Kaster A.-K."/>
            <person name="Ovreas L."/>
            <person name="Rohde M."/>
            <person name="Galperin M.Y."/>
            <person name="Jogler C."/>
        </authorList>
    </citation>
    <scope>NUCLEOTIDE SEQUENCE [LARGE SCALE GENOMIC DNA]</scope>
    <source>
        <strain evidence="4 5">KOR34</strain>
    </source>
</reference>
<dbReference type="AlphaFoldDB" id="A0A5C5V746"/>
<evidence type="ECO:0000256" key="2">
    <source>
        <dbReference type="SAM" id="Coils"/>
    </source>
</evidence>
<feature type="coiled-coil region" evidence="2">
    <location>
        <begin position="48"/>
        <end position="110"/>
    </location>
</feature>